<dbReference type="OrthoDB" id="365981at2759"/>
<dbReference type="PANTHER" id="PTHR12705">
    <property type="entry name" value="ORIGIN RECOGNITION COMPLEX SUBUNIT 5"/>
    <property type="match status" value="1"/>
</dbReference>
<dbReference type="AlphaFoldDB" id="A0A8T0IZR6"/>
<evidence type="ECO:0008006" key="13">
    <source>
        <dbReference type="Google" id="ProtNLM"/>
    </source>
</evidence>
<evidence type="ECO:0000313" key="11">
    <source>
        <dbReference type="EMBL" id="KAG0588379.1"/>
    </source>
</evidence>
<dbReference type="SUPFAM" id="SSF52540">
    <property type="entry name" value="P-loop containing nucleoside triphosphate hydrolases"/>
    <property type="match status" value="1"/>
</dbReference>
<dbReference type="Proteomes" id="UP000822688">
    <property type="component" value="Chromosome 2"/>
</dbReference>
<feature type="region of interest" description="Disordered" evidence="7">
    <location>
        <begin position="75"/>
        <end position="114"/>
    </location>
</feature>
<evidence type="ECO:0000256" key="6">
    <source>
        <dbReference type="ARBA" id="ARBA00023242"/>
    </source>
</evidence>
<dbReference type="Pfam" id="PF14630">
    <property type="entry name" value="ORC5_C"/>
    <property type="match status" value="1"/>
</dbReference>
<evidence type="ECO:0000256" key="3">
    <source>
        <dbReference type="ARBA" id="ARBA00022705"/>
    </source>
</evidence>
<accession>A0A8T0IZR6</accession>
<keyword evidence="12" id="KW-1185">Reference proteome</keyword>
<dbReference type="GO" id="GO:0003688">
    <property type="term" value="F:DNA replication origin binding"/>
    <property type="evidence" value="ECO:0007669"/>
    <property type="project" value="TreeGrafter"/>
</dbReference>
<keyword evidence="4" id="KW-0547">Nucleotide-binding</keyword>
<feature type="region of interest" description="Disordered" evidence="7">
    <location>
        <begin position="39"/>
        <end position="61"/>
    </location>
</feature>
<dbReference type="InterPro" id="IPR041664">
    <property type="entry name" value="AAA_16"/>
</dbReference>
<keyword evidence="6" id="KW-0539">Nucleus</keyword>
<organism evidence="11 12">
    <name type="scientific">Ceratodon purpureus</name>
    <name type="common">Fire moss</name>
    <name type="synonym">Dicranum purpureum</name>
    <dbReference type="NCBI Taxonomy" id="3225"/>
    <lineage>
        <taxon>Eukaryota</taxon>
        <taxon>Viridiplantae</taxon>
        <taxon>Streptophyta</taxon>
        <taxon>Embryophyta</taxon>
        <taxon>Bryophyta</taxon>
        <taxon>Bryophytina</taxon>
        <taxon>Bryopsida</taxon>
        <taxon>Dicranidae</taxon>
        <taxon>Pseudoditrichales</taxon>
        <taxon>Ditrichaceae</taxon>
        <taxon>Ceratodon</taxon>
    </lineage>
</organism>
<name>A0A8T0IZR6_CERPU</name>
<dbReference type="InterPro" id="IPR047088">
    <property type="entry name" value="ORC5_C"/>
</dbReference>
<sequence>MENDELPEQGVHCLDIYGALHRAPPFSPKKSLAAVVEQVTPSKSGASAAGGARDGVQPKASPFLNRSLRRALLASPARAERNSAEGVSLNGAESEDLNGVGGGGSQLKRSRSSRASTLDYMTQIFPGRRNEINQLLNLLGRPCDPVPPVFVYGPAATGKTSIVREAIRVLRRPHAYVSCRSSHTPRLMFESILNQLLGHVRSASNNYSSARKCERLIDFTKHLPGACAQALSRKSSQDKKLRSVRKGTPKKAEKTSSANVNDTVYLIFDNVEQSRGWSGGALLLGALFKLSELTRLPNLGLIFISSVGLDGYQASTLSREPLSIYFRDYNDSELYRILLLQRPNVDLYASFLSAVLKTFSRACRRVTELSRSLEPLYQKYCEPVLRGAATTPDDQGKRQRYSMLQPHIRPALSQTLIINVSTPGPKRNTVDQSGGNRGRIKTTPRRILPSESESQHLTFEMPQCSKYLLLAAYIASRNAATLDASLFDAGDGARGSSRKRRKSSSSAMERKEAEAHEQQMKGPGSFPLERLLAIFRCIVVESDDSAHGFGQFHSSSHPGSNLEEAEGDGEVTEELSADVLMQLSTLVSVNLLSKSSTNPLEGNARYRCNVDGNLMQKVARSVQFPLSKYLLHG</sequence>
<dbReference type="InterPro" id="IPR027417">
    <property type="entry name" value="P-loop_NTPase"/>
</dbReference>
<feature type="compositionally biased region" description="Low complexity" evidence="7">
    <location>
        <begin position="42"/>
        <end position="51"/>
    </location>
</feature>
<protein>
    <recommendedName>
        <fullName evidence="13">Orc1-like AAA ATPase domain-containing protein</fullName>
    </recommendedName>
</protein>
<dbReference type="Pfam" id="PF21639">
    <property type="entry name" value="ORC5_lid"/>
    <property type="match status" value="1"/>
</dbReference>
<evidence type="ECO:0000256" key="5">
    <source>
        <dbReference type="ARBA" id="ARBA00022840"/>
    </source>
</evidence>
<evidence type="ECO:0000256" key="4">
    <source>
        <dbReference type="ARBA" id="ARBA00022741"/>
    </source>
</evidence>
<dbReference type="Pfam" id="PF13191">
    <property type="entry name" value="AAA_16"/>
    <property type="match status" value="1"/>
</dbReference>
<evidence type="ECO:0000313" key="12">
    <source>
        <dbReference type="Proteomes" id="UP000822688"/>
    </source>
</evidence>
<feature type="region of interest" description="Disordered" evidence="7">
    <location>
        <begin position="487"/>
        <end position="522"/>
    </location>
</feature>
<reference evidence="11" key="1">
    <citation type="submission" date="2020-06" db="EMBL/GenBank/DDBJ databases">
        <title>WGS assembly of Ceratodon purpureus strain R40.</title>
        <authorList>
            <person name="Carey S.B."/>
            <person name="Jenkins J."/>
            <person name="Shu S."/>
            <person name="Lovell J.T."/>
            <person name="Sreedasyam A."/>
            <person name="Maumus F."/>
            <person name="Tiley G.P."/>
            <person name="Fernandez-Pozo N."/>
            <person name="Barry K."/>
            <person name="Chen C."/>
            <person name="Wang M."/>
            <person name="Lipzen A."/>
            <person name="Daum C."/>
            <person name="Saski C.A."/>
            <person name="Payton A.C."/>
            <person name="Mcbreen J.C."/>
            <person name="Conrad R.E."/>
            <person name="Kollar L.M."/>
            <person name="Olsson S."/>
            <person name="Huttunen S."/>
            <person name="Landis J.B."/>
            <person name="Wickett N.J."/>
            <person name="Johnson M.G."/>
            <person name="Rensing S.A."/>
            <person name="Grimwood J."/>
            <person name="Schmutz J."/>
            <person name="Mcdaniel S.F."/>
        </authorList>
    </citation>
    <scope>NUCLEOTIDE SEQUENCE</scope>
    <source>
        <strain evidence="11">R40</strain>
    </source>
</reference>
<feature type="compositionally biased region" description="Basic and acidic residues" evidence="7">
    <location>
        <begin position="508"/>
        <end position="519"/>
    </location>
</feature>
<dbReference type="InterPro" id="IPR048866">
    <property type="entry name" value="ORC5_lid"/>
</dbReference>
<evidence type="ECO:0000259" key="9">
    <source>
        <dbReference type="Pfam" id="PF14630"/>
    </source>
</evidence>
<feature type="region of interest" description="Disordered" evidence="7">
    <location>
        <begin position="421"/>
        <end position="454"/>
    </location>
</feature>
<evidence type="ECO:0000259" key="10">
    <source>
        <dbReference type="Pfam" id="PF21639"/>
    </source>
</evidence>
<evidence type="ECO:0000256" key="1">
    <source>
        <dbReference type="ARBA" id="ARBA00004123"/>
    </source>
</evidence>
<comment type="caution">
    <text evidence="11">The sequence shown here is derived from an EMBL/GenBank/DDBJ whole genome shotgun (WGS) entry which is preliminary data.</text>
</comment>
<feature type="domain" description="ORC5 lid" evidence="10">
    <location>
        <begin position="348"/>
        <end position="392"/>
    </location>
</feature>
<evidence type="ECO:0000256" key="7">
    <source>
        <dbReference type="SAM" id="MobiDB-lite"/>
    </source>
</evidence>
<evidence type="ECO:0000259" key="8">
    <source>
        <dbReference type="Pfam" id="PF13191"/>
    </source>
</evidence>
<evidence type="ECO:0000256" key="2">
    <source>
        <dbReference type="ARBA" id="ARBA00006269"/>
    </source>
</evidence>
<feature type="domain" description="Origin recognition complex subunit 5 C-terminal" evidence="9">
    <location>
        <begin position="461"/>
        <end position="630"/>
    </location>
</feature>
<dbReference type="GO" id="GO:0006270">
    <property type="term" value="P:DNA replication initiation"/>
    <property type="evidence" value="ECO:0007669"/>
    <property type="project" value="TreeGrafter"/>
</dbReference>
<keyword evidence="5" id="KW-0067">ATP-binding</keyword>
<feature type="domain" description="Orc1-like AAA ATPase" evidence="8">
    <location>
        <begin position="125"/>
        <end position="293"/>
    </location>
</feature>
<gene>
    <name evidence="11" type="ORF">KC19_2G239100</name>
</gene>
<dbReference type="Gene3D" id="3.40.50.300">
    <property type="entry name" value="P-loop containing nucleotide triphosphate hydrolases"/>
    <property type="match status" value="1"/>
</dbReference>
<proteinExistence type="inferred from homology"/>
<dbReference type="EMBL" id="CM026422">
    <property type="protein sequence ID" value="KAG0588379.1"/>
    <property type="molecule type" value="Genomic_DNA"/>
</dbReference>
<keyword evidence="3" id="KW-0235">DNA replication</keyword>
<comment type="similarity">
    <text evidence="2">Belongs to the ORC5 family.</text>
</comment>
<dbReference type="PANTHER" id="PTHR12705:SF0">
    <property type="entry name" value="ORIGIN RECOGNITION COMPLEX SUBUNIT 5"/>
    <property type="match status" value="1"/>
</dbReference>
<dbReference type="InterPro" id="IPR020796">
    <property type="entry name" value="ORC5"/>
</dbReference>
<comment type="subcellular location">
    <subcellularLocation>
        <location evidence="1">Nucleus</location>
    </subcellularLocation>
</comment>
<dbReference type="GO" id="GO:0005664">
    <property type="term" value="C:nuclear origin of replication recognition complex"/>
    <property type="evidence" value="ECO:0007669"/>
    <property type="project" value="TreeGrafter"/>
</dbReference>